<accession>A0A1I1XPD6</accession>
<proteinExistence type="predicted"/>
<gene>
    <name evidence="2" type="ORF">SAMN05216297_12049</name>
</gene>
<dbReference type="Proteomes" id="UP000199672">
    <property type="component" value="Unassembled WGS sequence"/>
</dbReference>
<dbReference type="EMBL" id="FOMH01000020">
    <property type="protein sequence ID" value="SFE09137.1"/>
    <property type="molecule type" value="Genomic_DNA"/>
</dbReference>
<evidence type="ECO:0000313" key="3">
    <source>
        <dbReference type="Proteomes" id="UP000199672"/>
    </source>
</evidence>
<evidence type="ECO:0000256" key="1">
    <source>
        <dbReference type="SAM" id="MobiDB-lite"/>
    </source>
</evidence>
<dbReference type="RefSeq" id="WP_091499205.1">
    <property type="nucleotide sequence ID" value="NZ_FOMH01000020.1"/>
</dbReference>
<dbReference type="OrthoDB" id="1427583at2"/>
<dbReference type="AlphaFoldDB" id="A0A1I1XPD6"/>
<name>A0A1I1XPD6_9FLAO</name>
<keyword evidence="3" id="KW-1185">Reference proteome</keyword>
<sequence>MLQSQLRSKEYTGMGLHFGARHLHISNGNTKTPERNPSHDSNGLFAGLSWDLKKERNGKYK</sequence>
<protein>
    <submittedName>
        <fullName evidence="2">Uncharacterized protein</fullName>
    </submittedName>
</protein>
<evidence type="ECO:0000313" key="2">
    <source>
        <dbReference type="EMBL" id="SFE09137.1"/>
    </source>
</evidence>
<reference evidence="3" key="1">
    <citation type="submission" date="2016-10" db="EMBL/GenBank/DDBJ databases">
        <authorList>
            <person name="Varghese N."/>
            <person name="Submissions S."/>
        </authorList>
    </citation>
    <scope>NUCLEOTIDE SEQUENCE [LARGE SCALE GENOMIC DNA]</scope>
    <source>
        <strain evidence="3">CGMCC 1.10370</strain>
    </source>
</reference>
<feature type="region of interest" description="Disordered" evidence="1">
    <location>
        <begin position="22"/>
        <end position="48"/>
    </location>
</feature>
<organism evidence="2 3">
    <name type="scientific">Flavobacterium phragmitis</name>
    <dbReference type="NCBI Taxonomy" id="739143"/>
    <lineage>
        <taxon>Bacteria</taxon>
        <taxon>Pseudomonadati</taxon>
        <taxon>Bacteroidota</taxon>
        <taxon>Flavobacteriia</taxon>
        <taxon>Flavobacteriales</taxon>
        <taxon>Flavobacteriaceae</taxon>
        <taxon>Flavobacterium</taxon>
    </lineage>
</organism>